<dbReference type="AlphaFoldDB" id="A0A1R4GUI3"/>
<name>A0A1R4GUI3_9GAMM</name>
<reference evidence="2 3" key="1">
    <citation type="submission" date="2017-02" db="EMBL/GenBank/DDBJ databases">
        <authorList>
            <person name="Peterson S.W."/>
        </authorList>
    </citation>
    <scope>NUCLEOTIDE SEQUENCE [LARGE SCALE GENOMIC DNA]</scope>
    <source>
        <strain evidence="2">Psychrobacter_piechaudii</strain>
    </source>
</reference>
<dbReference type="OrthoDB" id="9989098at2"/>
<proteinExistence type="predicted"/>
<sequence>MSLTALLSNKKVAARTTTLVSVMLGATLTLTACGSKDHEVKAVDKVDEAAELARANAPEPEPLAAEDIVEVEPAADTATAEEGATDAAATDEAAAEATPSAEATDAATTATAEAPEAPATEEAAQ</sequence>
<organism evidence="2 3">
    <name type="scientific">Psychrobacter piechaudii</name>
    <dbReference type="NCBI Taxonomy" id="1945521"/>
    <lineage>
        <taxon>Bacteria</taxon>
        <taxon>Pseudomonadati</taxon>
        <taxon>Pseudomonadota</taxon>
        <taxon>Gammaproteobacteria</taxon>
        <taxon>Moraxellales</taxon>
        <taxon>Moraxellaceae</taxon>
        <taxon>Psychrobacter</taxon>
    </lineage>
</organism>
<dbReference type="EMBL" id="FUGE01000133">
    <property type="protein sequence ID" value="SJM71771.1"/>
    <property type="molecule type" value="Genomic_DNA"/>
</dbReference>
<gene>
    <name evidence="2" type="ORF">A1232T_01336</name>
</gene>
<feature type="region of interest" description="Disordered" evidence="1">
    <location>
        <begin position="53"/>
        <end position="125"/>
    </location>
</feature>
<dbReference type="RefSeq" id="WP_077451087.1">
    <property type="nucleotide sequence ID" value="NZ_FUGE01000133.1"/>
</dbReference>
<keyword evidence="3" id="KW-1185">Reference proteome</keyword>
<evidence type="ECO:0000313" key="2">
    <source>
        <dbReference type="EMBL" id="SJM71771.1"/>
    </source>
</evidence>
<evidence type="ECO:0000256" key="1">
    <source>
        <dbReference type="SAM" id="MobiDB-lite"/>
    </source>
</evidence>
<dbReference type="Proteomes" id="UP000188357">
    <property type="component" value="Unassembled WGS sequence"/>
</dbReference>
<protein>
    <submittedName>
        <fullName evidence="2">Uncharacterized protein</fullName>
    </submittedName>
</protein>
<evidence type="ECO:0000313" key="3">
    <source>
        <dbReference type="Proteomes" id="UP000188357"/>
    </source>
</evidence>
<accession>A0A1R4GUI3</accession>